<keyword evidence="2" id="KW-1185">Reference proteome</keyword>
<dbReference type="EMBL" id="JANRMS010000126">
    <property type="protein sequence ID" value="KAJ3546090.1"/>
    <property type="molecule type" value="Genomic_DNA"/>
</dbReference>
<evidence type="ECO:0000313" key="1">
    <source>
        <dbReference type="EMBL" id="KAJ3546090.1"/>
    </source>
</evidence>
<accession>A0ACC1STB7</accession>
<gene>
    <name evidence="1" type="ORF">NM208_g2184</name>
</gene>
<sequence>MLVTAGHQYIFAAIAALLAGKAIAVGDGACNPVSPACVDVIASSDCNARSFTNFVPNCSGECINVGSYTSVNLHRGVFSNVDCTLYSDGNCQNVIPGAEHVENTCQIITPAQAGNTAASPPGSTLEKVDPAREIENVPVFGNLSPEDARWLAQFPEDKKKRAVRKVDVRLIPLLTLLYLFSFIDRANIGNANIEGMSDTLGLSGTQYNIALSIFFIPYVLLEVPSNYILNKFKRPSLYIGTIIVLWGSMTTTLGTVRNFGGLVAVRFMLGVTEAGFFPGAVLIISKWYLKNETQTRIALFYTASALAGAFSGLLAFGIARMDGVGNYEGWRWIFILEGLATVLAGVLTFFCLIDSPERSGKWLDPDEIKFLQLRQLAQSGNQVTHTKKGVDWKILRSVIRDWQIYLQALIYWSNTVPNNALKFTMPRIIRNMGYTSSHAQLLTIGPYCAGAVSAYLSAIFADKFTWRMPFIVAPQLIVVCAYGILFGLAGDIKNNIPACFFAVVLACIGLYPINPGGNAWTVNNLAGPTKRAMGIAYMICLGNLGGIVGSYIFIEGESPKYPTGFGTSLAFAAAGVVACLALEASYHMSNKAKAKMSEDETRSRFTEEELEEMGDRSPLFRYTL</sequence>
<organism evidence="1 2">
    <name type="scientific">Fusarium decemcellulare</name>
    <dbReference type="NCBI Taxonomy" id="57161"/>
    <lineage>
        <taxon>Eukaryota</taxon>
        <taxon>Fungi</taxon>
        <taxon>Dikarya</taxon>
        <taxon>Ascomycota</taxon>
        <taxon>Pezizomycotina</taxon>
        <taxon>Sordariomycetes</taxon>
        <taxon>Hypocreomycetidae</taxon>
        <taxon>Hypocreales</taxon>
        <taxon>Nectriaceae</taxon>
        <taxon>Fusarium</taxon>
        <taxon>Fusarium decemcellulare species complex</taxon>
    </lineage>
</organism>
<name>A0ACC1STB7_9HYPO</name>
<evidence type="ECO:0000313" key="2">
    <source>
        <dbReference type="Proteomes" id="UP001148629"/>
    </source>
</evidence>
<protein>
    <submittedName>
        <fullName evidence="1">Uncharacterized protein</fullName>
    </submittedName>
</protein>
<proteinExistence type="predicted"/>
<dbReference type="Proteomes" id="UP001148629">
    <property type="component" value="Unassembled WGS sequence"/>
</dbReference>
<reference evidence="1" key="1">
    <citation type="submission" date="2022-08" db="EMBL/GenBank/DDBJ databases">
        <title>Genome Sequence of Fusarium decemcellulare.</title>
        <authorList>
            <person name="Buettner E."/>
        </authorList>
    </citation>
    <scope>NUCLEOTIDE SEQUENCE</scope>
    <source>
        <strain evidence="1">Babe19</strain>
    </source>
</reference>
<comment type="caution">
    <text evidence="1">The sequence shown here is derived from an EMBL/GenBank/DDBJ whole genome shotgun (WGS) entry which is preliminary data.</text>
</comment>